<protein>
    <recommendedName>
        <fullName evidence="7">AAA+ ATPase domain-containing protein</fullName>
    </recommendedName>
</protein>
<dbReference type="InterPro" id="IPR003959">
    <property type="entry name" value="ATPase_AAA_core"/>
</dbReference>
<dbReference type="EMBL" id="MK689364">
    <property type="protein sequence ID" value="QBZ70687.1"/>
    <property type="molecule type" value="Genomic_DNA"/>
</dbReference>
<dbReference type="SMART" id="SM00382">
    <property type="entry name" value="AAA"/>
    <property type="match status" value="1"/>
</dbReference>
<dbReference type="Gene3D" id="3.40.50.300">
    <property type="entry name" value="P-loop containing nucleotide triphosphate hydrolases"/>
    <property type="match status" value="1"/>
</dbReference>
<dbReference type="PANTHER" id="PTHR23070">
    <property type="entry name" value="BCS1 AAA-TYPE ATPASE"/>
    <property type="match status" value="1"/>
</dbReference>
<gene>
    <name evidence="5" type="ORF">pETSU_106</name>
</gene>
<evidence type="ECO:0000313" key="6">
    <source>
        <dbReference type="Proteomes" id="UP000297195"/>
    </source>
</evidence>
<feature type="domain" description="AAA+ ATPase" evidence="3">
    <location>
        <begin position="189"/>
        <end position="349"/>
    </location>
</feature>
<comment type="similarity">
    <text evidence="2">Belongs to the AAA ATPase family. BCS1 subfamily.</text>
</comment>
<evidence type="ECO:0000259" key="4">
    <source>
        <dbReference type="SMART" id="SM01024"/>
    </source>
</evidence>
<dbReference type="InterPro" id="IPR027417">
    <property type="entry name" value="P-loop_NTPase"/>
</dbReference>
<evidence type="ECO:0008006" key="7">
    <source>
        <dbReference type="Google" id="ProtNLM"/>
    </source>
</evidence>
<dbReference type="Pfam" id="PF08740">
    <property type="entry name" value="BCS1_N"/>
    <property type="match status" value="1"/>
</dbReference>
<dbReference type="InterPro" id="IPR003593">
    <property type="entry name" value="AAA+_ATPase"/>
</dbReference>
<dbReference type="InterPro" id="IPR014851">
    <property type="entry name" value="BCS1_N"/>
</dbReference>
<keyword evidence="6" id="KW-1185">Reference proteome</keyword>
<feature type="domain" description="BCS1 N-terminal" evidence="4">
    <location>
        <begin position="1"/>
        <end position="151"/>
    </location>
</feature>
<dbReference type="GO" id="GO:0016020">
    <property type="term" value="C:membrane"/>
    <property type="evidence" value="ECO:0007669"/>
    <property type="project" value="UniProtKB-SubCell"/>
</dbReference>
<evidence type="ECO:0000259" key="3">
    <source>
        <dbReference type="SMART" id="SM00382"/>
    </source>
</evidence>
<dbReference type="SMART" id="SM01024">
    <property type="entry name" value="BCS1_N"/>
    <property type="match status" value="1"/>
</dbReference>
<evidence type="ECO:0000256" key="2">
    <source>
        <dbReference type="ARBA" id="ARBA00007448"/>
    </source>
</evidence>
<name>A0A4D6DWD6_9CAUD</name>
<sequence>MLIKLPRAIGDFFRKQCITSLVFNTSATSYSQYNQKQYLAFLRWFSKNAWFGWSRIITLDGEQWSDKGAVGPGVGTHFFVYKRHFFFFKIMEQESQGSDFSKYKISISVIGRNKQPLYDLMEEFMIKSDRDKNITVYNAKGGEWLWMTETEHRVKTSMIISENVNNELIKPLQEWRDNKQWYVDRGLDYKFCALLYGPPGTGKSSLAREIAFMLKRNLYLLAPDGTVSYQQLFQQAKGGLILMEDIDTYGVTRKRTGDEVDVKRGIIKPIEKKDQVTGKNDIGKEEDKLGEAMAEFMGGNLSDLLNALQGVIPLDDLVILMSTNHPEKLDSALIRDSRVDARVEVGYMCSSDIALYFERAYGVTYEGPSFPSLPAATVSDAFLSNKFNPEGFINKLISNNLEEQACEPFLLKDVANS</sequence>
<evidence type="ECO:0000313" key="5">
    <source>
        <dbReference type="EMBL" id="QBZ70687.1"/>
    </source>
</evidence>
<dbReference type="GO" id="GO:0016887">
    <property type="term" value="F:ATP hydrolysis activity"/>
    <property type="evidence" value="ECO:0007669"/>
    <property type="project" value="InterPro"/>
</dbReference>
<dbReference type="Proteomes" id="UP000297195">
    <property type="component" value="Segment"/>
</dbReference>
<accession>A0A4D6DWD6</accession>
<proteinExistence type="inferred from homology"/>
<comment type="subcellular location">
    <subcellularLocation>
        <location evidence="1">Membrane</location>
        <topology evidence="1">Single-pass membrane protein</topology>
    </subcellularLocation>
</comment>
<dbReference type="SUPFAM" id="SSF52540">
    <property type="entry name" value="P-loop containing nucleoside triphosphate hydrolases"/>
    <property type="match status" value="1"/>
</dbReference>
<dbReference type="InterPro" id="IPR050747">
    <property type="entry name" value="Mitochondrial_chaperone_BCS1"/>
</dbReference>
<evidence type="ECO:0000256" key="1">
    <source>
        <dbReference type="ARBA" id="ARBA00004167"/>
    </source>
</evidence>
<dbReference type="GO" id="GO:0005524">
    <property type="term" value="F:ATP binding"/>
    <property type="evidence" value="ECO:0007669"/>
    <property type="project" value="InterPro"/>
</dbReference>
<reference evidence="5 6" key="1">
    <citation type="submission" date="2019-03" db="EMBL/GenBank/DDBJ databases">
        <authorList>
            <person name="Kim S.G."/>
            <person name="Park S.C."/>
        </authorList>
    </citation>
    <scope>NUCLEOTIDE SEQUENCE [LARGE SCALE GENOMIC DNA]</scope>
</reference>
<dbReference type="Pfam" id="PF00004">
    <property type="entry name" value="AAA"/>
    <property type="match status" value="1"/>
</dbReference>
<organism evidence="5 6">
    <name type="scientific">Edwardsiella phage pEt-SU</name>
    <dbReference type="NCBI Taxonomy" id="2562142"/>
    <lineage>
        <taxon>Viruses</taxon>
        <taxon>Duplodnaviria</taxon>
        <taxon>Heunggongvirae</taxon>
        <taxon>Uroviricota</taxon>
        <taxon>Caudoviricetes</taxon>
        <taxon>Chimalliviridae</taxon>
        <taxon>Petsuvirus</taxon>
        <taxon>Petsuvirus pEtSU</taxon>
    </lineage>
</organism>